<keyword evidence="2" id="KW-1185">Reference proteome</keyword>
<gene>
    <name evidence="1" type="ORF">E2C01_027287</name>
</gene>
<reference evidence="1 2" key="1">
    <citation type="submission" date="2019-05" db="EMBL/GenBank/DDBJ databases">
        <title>Another draft genome of Portunus trituberculatus and its Hox gene families provides insights of decapod evolution.</title>
        <authorList>
            <person name="Jeong J.-H."/>
            <person name="Song I."/>
            <person name="Kim S."/>
            <person name="Choi T."/>
            <person name="Kim D."/>
            <person name="Ryu S."/>
            <person name="Kim W."/>
        </authorList>
    </citation>
    <scope>NUCLEOTIDE SEQUENCE [LARGE SCALE GENOMIC DNA]</scope>
    <source>
        <tissue evidence="1">Muscle</tissue>
    </source>
</reference>
<dbReference type="AlphaFoldDB" id="A0A5B7EKR3"/>
<dbReference type="Proteomes" id="UP000324222">
    <property type="component" value="Unassembled WGS sequence"/>
</dbReference>
<proteinExistence type="predicted"/>
<protein>
    <submittedName>
        <fullName evidence="1">Uncharacterized protein</fullName>
    </submittedName>
</protein>
<comment type="caution">
    <text evidence="1">The sequence shown here is derived from an EMBL/GenBank/DDBJ whole genome shotgun (WGS) entry which is preliminary data.</text>
</comment>
<accession>A0A5B7EKR3</accession>
<sequence length="91" mass="10257">MQSLASMQALRQETPAVWFPSSHRLRHQYYKAQVKLQVWSEQHNPAALASQTDQTLCFPGSGFTTTLALHQTAARSLSSRPYAHLFNSGWP</sequence>
<name>A0A5B7EKR3_PORTR</name>
<organism evidence="1 2">
    <name type="scientific">Portunus trituberculatus</name>
    <name type="common">Swimming crab</name>
    <name type="synonym">Neptunus trituberculatus</name>
    <dbReference type="NCBI Taxonomy" id="210409"/>
    <lineage>
        <taxon>Eukaryota</taxon>
        <taxon>Metazoa</taxon>
        <taxon>Ecdysozoa</taxon>
        <taxon>Arthropoda</taxon>
        <taxon>Crustacea</taxon>
        <taxon>Multicrustacea</taxon>
        <taxon>Malacostraca</taxon>
        <taxon>Eumalacostraca</taxon>
        <taxon>Eucarida</taxon>
        <taxon>Decapoda</taxon>
        <taxon>Pleocyemata</taxon>
        <taxon>Brachyura</taxon>
        <taxon>Eubrachyura</taxon>
        <taxon>Portunoidea</taxon>
        <taxon>Portunidae</taxon>
        <taxon>Portuninae</taxon>
        <taxon>Portunus</taxon>
    </lineage>
</organism>
<evidence type="ECO:0000313" key="2">
    <source>
        <dbReference type="Proteomes" id="UP000324222"/>
    </source>
</evidence>
<evidence type="ECO:0000313" key="1">
    <source>
        <dbReference type="EMBL" id="MPC33918.1"/>
    </source>
</evidence>
<dbReference type="EMBL" id="VSRR010002939">
    <property type="protein sequence ID" value="MPC33918.1"/>
    <property type="molecule type" value="Genomic_DNA"/>
</dbReference>